<dbReference type="InterPro" id="IPR001965">
    <property type="entry name" value="Znf_PHD"/>
</dbReference>
<evidence type="ECO:0000256" key="2">
    <source>
        <dbReference type="ARBA" id="ARBA00022771"/>
    </source>
</evidence>
<evidence type="ECO:0000313" key="8">
    <source>
        <dbReference type="Proteomes" id="UP000008744"/>
    </source>
</evidence>
<dbReference type="InterPro" id="IPR019787">
    <property type="entry name" value="Znf_PHD-finger"/>
</dbReference>
<dbReference type="HOGENOM" id="CLU_1639598_0_0_1"/>
<dbReference type="GO" id="GO:0048189">
    <property type="term" value="C:Lid2 complex"/>
    <property type="evidence" value="ECO:0007669"/>
    <property type="project" value="TreeGrafter"/>
</dbReference>
<proteinExistence type="predicted"/>
<feature type="region of interest" description="Disordered" evidence="5">
    <location>
        <begin position="53"/>
        <end position="96"/>
    </location>
</feature>
<dbReference type="AlphaFoldDB" id="B4GPU4"/>
<dbReference type="InterPro" id="IPR029617">
    <property type="entry name" value="Snt2"/>
</dbReference>
<evidence type="ECO:0000313" key="7">
    <source>
        <dbReference type="EMBL" id="EDW39616.1"/>
    </source>
</evidence>
<evidence type="ECO:0000256" key="3">
    <source>
        <dbReference type="ARBA" id="ARBA00022833"/>
    </source>
</evidence>
<evidence type="ECO:0000256" key="5">
    <source>
        <dbReference type="SAM" id="MobiDB-lite"/>
    </source>
</evidence>
<dbReference type="InterPro" id="IPR019786">
    <property type="entry name" value="Zinc_finger_PHD-type_CS"/>
</dbReference>
<dbReference type="InterPro" id="IPR011011">
    <property type="entry name" value="Znf_FYVE_PHD"/>
</dbReference>
<keyword evidence="1" id="KW-0479">Metal-binding</keyword>
<reference evidence="7 8" key="1">
    <citation type="journal article" date="2007" name="Nature">
        <title>Evolution of genes and genomes on the Drosophila phylogeny.</title>
        <authorList>
            <consortium name="Drosophila 12 Genomes Consortium"/>
            <person name="Clark A.G."/>
            <person name="Eisen M.B."/>
            <person name="Smith D.R."/>
            <person name="Bergman C.M."/>
            <person name="Oliver B."/>
            <person name="Markow T.A."/>
            <person name="Kaufman T.C."/>
            <person name="Kellis M."/>
            <person name="Gelbart W."/>
            <person name="Iyer V.N."/>
            <person name="Pollard D.A."/>
            <person name="Sackton T.B."/>
            <person name="Larracuente A.M."/>
            <person name="Singh N.D."/>
            <person name="Abad J.P."/>
            <person name="Abt D.N."/>
            <person name="Adryan B."/>
            <person name="Aguade M."/>
            <person name="Akashi H."/>
            <person name="Anderson W.W."/>
            <person name="Aquadro C.F."/>
            <person name="Ardell D.H."/>
            <person name="Arguello R."/>
            <person name="Artieri C.G."/>
            <person name="Barbash D.A."/>
            <person name="Barker D."/>
            <person name="Barsanti P."/>
            <person name="Batterham P."/>
            <person name="Batzoglou S."/>
            <person name="Begun D."/>
            <person name="Bhutkar A."/>
            <person name="Blanco E."/>
            <person name="Bosak S.A."/>
            <person name="Bradley R.K."/>
            <person name="Brand A.D."/>
            <person name="Brent M.R."/>
            <person name="Brooks A.N."/>
            <person name="Brown R.H."/>
            <person name="Butlin R.K."/>
            <person name="Caggese C."/>
            <person name="Calvi B.R."/>
            <person name="Bernardo de Carvalho A."/>
            <person name="Caspi A."/>
            <person name="Castrezana S."/>
            <person name="Celniker S.E."/>
            <person name="Chang J.L."/>
            <person name="Chapple C."/>
            <person name="Chatterji S."/>
            <person name="Chinwalla A."/>
            <person name="Civetta A."/>
            <person name="Clifton S.W."/>
            <person name="Comeron J.M."/>
            <person name="Costello J.C."/>
            <person name="Coyne J.A."/>
            <person name="Daub J."/>
            <person name="David R.G."/>
            <person name="Delcher A.L."/>
            <person name="Delehaunty K."/>
            <person name="Do C.B."/>
            <person name="Ebling H."/>
            <person name="Edwards K."/>
            <person name="Eickbush T."/>
            <person name="Evans J.D."/>
            <person name="Filipski A."/>
            <person name="Findeiss S."/>
            <person name="Freyhult E."/>
            <person name="Fulton L."/>
            <person name="Fulton R."/>
            <person name="Garcia A.C."/>
            <person name="Gardiner A."/>
            <person name="Garfield D.A."/>
            <person name="Garvin B.E."/>
            <person name="Gibson G."/>
            <person name="Gilbert D."/>
            <person name="Gnerre S."/>
            <person name="Godfrey J."/>
            <person name="Good R."/>
            <person name="Gotea V."/>
            <person name="Gravely B."/>
            <person name="Greenberg A.J."/>
            <person name="Griffiths-Jones S."/>
            <person name="Gross S."/>
            <person name="Guigo R."/>
            <person name="Gustafson E.A."/>
            <person name="Haerty W."/>
            <person name="Hahn M.W."/>
            <person name="Halligan D.L."/>
            <person name="Halpern A.L."/>
            <person name="Halter G.M."/>
            <person name="Han M.V."/>
            <person name="Heger A."/>
            <person name="Hillier L."/>
            <person name="Hinrichs A.S."/>
            <person name="Holmes I."/>
            <person name="Hoskins R.A."/>
            <person name="Hubisz M.J."/>
            <person name="Hultmark D."/>
            <person name="Huntley M.A."/>
            <person name="Jaffe D.B."/>
            <person name="Jagadeeshan S."/>
            <person name="Jeck W.R."/>
            <person name="Johnson J."/>
            <person name="Jones C.D."/>
            <person name="Jordan W.C."/>
            <person name="Karpen G.H."/>
            <person name="Kataoka E."/>
            <person name="Keightley P.D."/>
            <person name="Kheradpour P."/>
            <person name="Kirkness E.F."/>
            <person name="Koerich L.B."/>
            <person name="Kristiansen K."/>
            <person name="Kudrna D."/>
            <person name="Kulathinal R.J."/>
            <person name="Kumar S."/>
            <person name="Kwok R."/>
            <person name="Lander E."/>
            <person name="Langley C.H."/>
            <person name="Lapoint R."/>
            <person name="Lazzaro B.P."/>
            <person name="Lee S.J."/>
            <person name="Levesque L."/>
            <person name="Li R."/>
            <person name="Lin C.F."/>
            <person name="Lin M.F."/>
            <person name="Lindblad-Toh K."/>
            <person name="Llopart A."/>
            <person name="Long M."/>
            <person name="Low L."/>
            <person name="Lozovsky E."/>
            <person name="Lu J."/>
            <person name="Luo M."/>
            <person name="Machado C.A."/>
            <person name="Makalowski W."/>
            <person name="Marzo M."/>
            <person name="Matsuda M."/>
            <person name="Matzkin L."/>
            <person name="McAllister B."/>
            <person name="McBride C.S."/>
            <person name="McKernan B."/>
            <person name="McKernan K."/>
            <person name="Mendez-Lago M."/>
            <person name="Minx P."/>
            <person name="Mollenhauer M.U."/>
            <person name="Montooth K."/>
            <person name="Mount S.M."/>
            <person name="Mu X."/>
            <person name="Myers E."/>
            <person name="Negre B."/>
            <person name="Newfeld S."/>
            <person name="Nielsen R."/>
            <person name="Noor M.A."/>
            <person name="O'Grady P."/>
            <person name="Pachter L."/>
            <person name="Papaceit M."/>
            <person name="Parisi M.J."/>
            <person name="Parisi M."/>
            <person name="Parts L."/>
            <person name="Pedersen J.S."/>
            <person name="Pesole G."/>
            <person name="Phillippy A.M."/>
            <person name="Ponting C.P."/>
            <person name="Pop M."/>
            <person name="Porcelli D."/>
            <person name="Powell J.R."/>
            <person name="Prohaska S."/>
            <person name="Pruitt K."/>
            <person name="Puig M."/>
            <person name="Quesneville H."/>
            <person name="Ram K.R."/>
            <person name="Rand D."/>
            <person name="Rasmussen M.D."/>
            <person name="Reed L.K."/>
            <person name="Reenan R."/>
            <person name="Reily A."/>
            <person name="Remington K.A."/>
            <person name="Rieger T.T."/>
            <person name="Ritchie M.G."/>
            <person name="Robin C."/>
            <person name="Rogers Y.H."/>
            <person name="Rohde C."/>
            <person name="Rozas J."/>
            <person name="Rubenfield M.J."/>
            <person name="Ruiz A."/>
            <person name="Russo S."/>
            <person name="Salzberg S.L."/>
            <person name="Sanchez-Gracia A."/>
            <person name="Saranga D.J."/>
            <person name="Sato H."/>
            <person name="Schaeffer S.W."/>
            <person name="Schatz M.C."/>
            <person name="Schlenke T."/>
            <person name="Schwartz R."/>
            <person name="Segarra C."/>
            <person name="Singh R.S."/>
            <person name="Sirot L."/>
            <person name="Sirota M."/>
            <person name="Sisneros N.B."/>
            <person name="Smith C.D."/>
            <person name="Smith T.F."/>
            <person name="Spieth J."/>
            <person name="Stage D.E."/>
            <person name="Stark A."/>
            <person name="Stephan W."/>
            <person name="Strausberg R.L."/>
            <person name="Strempel S."/>
            <person name="Sturgill D."/>
            <person name="Sutton G."/>
            <person name="Sutton G.G."/>
            <person name="Tao W."/>
            <person name="Teichmann S."/>
            <person name="Tobari Y.N."/>
            <person name="Tomimura Y."/>
            <person name="Tsolas J.M."/>
            <person name="Valente V.L."/>
            <person name="Venter E."/>
            <person name="Venter J.C."/>
            <person name="Vicario S."/>
            <person name="Vieira F.G."/>
            <person name="Vilella A.J."/>
            <person name="Villasante A."/>
            <person name="Walenz B."/>
            <person name="Wang J."/>
            <person name="Wasserman M."/>
            <person name="Watts T."/>
            <person name="Wilson D."/>
            <person name="Wilson R.K."/>
            <person name="Wing R.A."/>
            <person name="Wolfner M.F."/>
            <person name="Wong A."/>
            <person name="Wong G.K."/>
            <person name="Wu C.I."/>
            <person name="Wu G."/>
            <person name="Yamamoto D."/>
            <person name="Yang H.P."/>
            <person name="Yang S.P."/>
            <person name="Yorke J.A."/>
            <person name="Yoshida K."/>
            <person name="Zdobnov E."/>
            <person name="Zhang P."/>
            <person name="Zhang Y."/>
            <person name="Zimin A.V."/>
            <person name="Baldwin J."/>
            <person name="Abdouelleil A."/>
            <person name="Abdulkadir J."/>
            <person name="Abebe A."/>
            <person name="Abera B."/>
            <person name="Abreu J."/>
            <person name="Acer S.C."/>
            <person name="Aftuck L."/>
            <person name="Alexander A."/>
            <person name="An P."/>
            <person name="Anderson E."/>
            <person name="Anderson S."/>
            <person name="Arachi H."/>
            <person name="Azer M."/>
            <person name="Bachantsang P."/>
            <person name="Barry A."/>
            <person name="Bayul T."/>
            <person name="Berlin A."/>
            <person name="Bessette D."/>
            <person name="Bloom T."/>
            <person name="Blye J."/>
            <person name="Boguslavskiy L."/>
            <person name="Bonnet C."/>
            <person name="Boukhgalter B."/>
            <person name="Bourzgui I."/>
            <person name="Brown A."/>
            <person name="Cahill P."/>
            <person name="Channer S."/>
            <person name="Cheshatsang Y."/>
            <person name="Chuda L."/>
            <person name="Citroen M."/>
            <person name="Collymore A."/>
            <person name="Cooke P."/>
            <person name="Costello M."/>
            <person name="D'Aco K."/>
            <person name="Daza R."/>
            <person name="De Haan G."/>
            <person name="DeGray S."/>
            <person name="DeMaso C."/>
            <person name="Dhargay N."/>
            <person name="Dooley K."/>
            <person name="Dooley E."/>
            <person name="Doricent M."/>
            <person name="Dorje P."/>
            <person name="Dorjee K."/>
            <person name="Dupes A."/>
            <person name="Elong R."/>
            <person name="Falk J."/>
            <person name="Farina A."/>
            <person name="Faro S."/>
            <person name="Ferguson D."/>
            <person name="Fisher S."/>
            <person name="Foley C.D."/>
            <person name="Franke A."/>
            <person name="Friedrich D."/>
            <person name="Gadbois L."/>
            <person name="Gearin G."/>
            <person name="Gearin C.R."/>
            <person name="Giannoukos G."/>
            <person name="Goode T."/>
            <person name="Graham J."/>
            <person name="Grandbois E."/>
            <person name="Grewal S."/>
            <person name="Gyaltsen K."/>
            <person name="Hafez N."/>
            <person name="Hagos B."/>
            <person name="Hall J."/>
            <person name="Henson C."/>
            <person name="Hollinger A."/>
            <person name="Honan T."/>
            <person name="Huard M.D."/>
            <person name="Hughes L."/>
            <person name="Hurhula B."/>
            <person name="Husby M.E."/>
            <person name="Kamat A."/>
            <person name="Kanga B."/>
            <person name="Kashin S."/>
            <person name="Khazanovich D."/>
            <person name="Kisner P."/>
            <person name="Lance K."/>
            <person name="Lara M."/>
            <person name="Lee W."/>
            <person name="Lennon N."/>
            <person name="Letendre F."/>
            <person name="LeVine R."/>
            <person name="Lipovsky A."/>
            <person name="Liu X."/>
            <person name="Liu J."/>
            <person name="Liu S."/>
            <person name="Lokyitsang T."/>
            <person name="Lokyitsang Y."/>
            <person name="Lubonja R."/>
            <person name="Lui A."/>
            <person name="MacDonald P."/>
            <person name="Magnisalis V."/>
            <person name="Maru K."/>
            <person name="Matthews C."/>
            <person name="McCusker W."/>
            <person name="McDonough S."/>
            <person name="Mehta T."/>
            <person name="Meldrim J."/>
            <person name="Meneus L."/>
            <person name="Mihai O."/>
            <person name="Mihalev A."/>
            <person name="Mihova T."/>
            <person name="Mittelman R."/>
            <person name="Mlenga V."/>
            <person name="Montmayeur A."/>
            <person name="Mulrain L."/>
            <person name="Navidi A."/>
            <person name="Naylor J."/>
            <person name="Negash T."/>
            <person name="Nguyen T."/>
            <person name="Nguyen N."/>
            <person name="Nicol R."/>
            <person name="Norbu C."/>
            <person name="Norbu N."/>
            <person name="Novod N."/>
            <person name="O'Neill B."/>
            <person name="Osman S."/>
            <person name="Markiewicz E."/>
            <person name="Oyono O.L."/>
            <person name="Patti C."/>
            <person name="Phunkhang P."/>
            <person name="Pierre F."/>
            <person name="Priest M."/>
            <person name="Raghuraman S."/>
            <person name="Rege F."/>
            <person name="Reyes R."/>
            <person name="Rise C."/>
            <person name="Rogov P."/>
            <person name="Ross K."/>
            <person name="Ryan E."/>
            <person name="Settipalli S."/>
            <person name="Shea T."/>
            <person name="Sherpa N."/>
            <person name="Shi L."/>
            <person name="Shih D."/>
            <person name="Sparrow T."/>
            <person name="Spaulding J."/>
            <person name="Stalker J."/>
            <person name="Stange-Thomann N."/>
            <person name="Stavropoulos S."/>
            <person name="Stone C."/>
            <person name="Strader C."/>
            <person name="Tesfaye S."/>
            <person name="Thomson T."/>
            <person name="Thoulutsang Y."/>
            <person name="Thoulutsang D."/>
            <person name="Topham K."/>
            <person name="Topping I."/>
            <person name="Tsamla T."/>
            <person name="Vassiliev H."/>
            <person name="Vo A."/>
            <person name="Wangchuk T."/>
            <person name="Wangdi T."/>
            <person name="Weiand M."/>
            <person name="Wilkinson J."/>
            <person name="Wilson A."/>
            <person name="Yadav S."/>
            <person name="Young G."/>
            <person name="Yu Q."/>
            <person name="Zembek L."/>
            <person name="Zhong D."/>
            <person name="Zimmer A."/>
            <person name="Zwirko Z."/>
            <person name="Jaffe D.B."/>
            <person name="Alvarez P."/>
            <person name="Brockman W."/>
            <person name="Butler J."/>
            <person name="Chin C."/>
            <person name="Gnerre S."/>
            <person name="Grabherr M."/>
            <person name="Kleber M."/>
            <person name="Mauceli E."/>
            <person name="MacCallum I."/>
        </authorList>
    </citation>
    <scope>NUCLEOTIDE SEQUENCE [LARGE SCALE GENOMIC DNA]</scope>
    <source>
        <strain evidence="8">MSH-3 / Tucson 14011-0111.49</strain>
    </source>
</reference>
<dbReference type="PANTHER" id="PTHR47672">
    <property type="entry name" value="E3 UBIQUITIN-PROTEIN LIGASE SNT2"/>
    <property type="match status" value="1"/>
</dbReference>
<feature type="domain" description="PHD-type" evidence="6">
    <location>
        <begin position="101"/>
        <end position="154"/>
    </location>
</feature>
<accession>B4GPU4</accession>
<dbReference type="PROSITE" id="PS01359">
    <property type="entry name" value="ZF_PHD_1"/>
    <property type="match status" value="1"/>
</dbReference>
<keyword evidence="3" id="KW-0862">Zinc</keyword>
<dbReference type="PROSITE" id="PS50016">
    <property type="entry name" value="ZF_PHD_2"/>
    <property type="match status" value="1"/>
</dbReference>
<dbReference type="Gene3D" id="2.30.30.1150">
    <property type="match status" value="1"/>
</dbReference>
<keyword evidence="2 4" id="KW-0863">Zinc-finger</keyword>
<organism evidence="8">
    <name type="scientific">Drosophila persimilis</name>
    <name type="common">Fruit fly</name>
    <dbReference type="NCBI Taxonomy" id="7234"/>
    <lineage>
        <taxon>Eukaryota</taxon>
        <taxon>Metazoa</taxon>
        <taxon>Ecdysozoa</taxon>
        <taxon>Arthropoda</taxon>
        <taxon>Hexapoda</taxon>
        <taxon>Insecta</taxon>
        <taxon>Pterygota</taxon>
        <taxon>Neoptera</taxon>
        <taxon>Endopterygota</taxon>
        <taxon>Diptera</taxon>
        <taxon>Brachycera</taxon>
        <taxon>Muscomorpha</taxon>
        <taxon>Ephydroidea</taxon>
        <taxon>Drosophilidae</taxon>
        <taxon>Drosophila</taxon>
        <taxon>Sophophora</taxon>
    </lineage>
</organism>
<evidence type="ECO:0000259" key="6">
    <source>
        <dbReference type="PROSITE" id="PS50016"/>
    </source>
</evidence>
<name>B4GPU4_DROPE</name>
<dbReference type="OrthoDB" id="336088at2759"/>
<dbReference type="EMBL" id="CH479187">
    <property type="protein sequence ID" value="EDW39616.1"/>
    <property type="molecule type" value="Genomic_DNA"/>
</dbReference>
<evidence type="ECO:0000256" key="1">
    <source>
        <dbReference type="ARBA" id="ARBA00022723"/>
    </source>
</evidence>
<sequence length="162" mass="17822">RGCPESQYFYVPANAVRSVDEASRPTSVETVEDIVPPEQTLVPVVMPAVAVSPQKLKDPKEAAAPLPESPSPKRKVSPRKTTPRTPRVGRPRVSNPKPIVEINCCVCTKSGKANQVVTCDECHKHYHFACLDPPLKKSPKIRGYSWHCADCDPTDEDALPKK</sequence>
<dbReference type="Pfam" id="PF00628">
    <property type="entry name" value="PHD"/>
    <property type="match status" value="1"/>
</dbReference>
<dbReference type="SMART" id="SM00249">
    <property type="entry name" value="PHD"/>
    <property type="match status" value="1"/>
</dbReference>
<dbReference type="SUPFAM" id="SSF57903">
    <property type="entry name" value="FYVE/PHD zinc finger"/>
    <property type="match status" value="1"/>
</dbReference>
<dbReference type="Proteomes" id="UP000008744">
    <property type="component" value="Unassembled WGS sequence"/>
</dbReference>
<dbReference type="PANTHER" id="PTHR47672:SF1">
    <property type="entry name" value="E3 UBIQUITIN-PROTEIN LIGASE SNT2"/>
    <property type="match status" value="1"/>
</dbReference>
<dbReference type="eggNOG" id="KOG0957">
    <property type="taxonomic scope" value="Eukaryota"/>
</dbReference>
<dbReference type="GO" id="GO:0036205">
    <property type="term" value="P:histone catabolic process"/>
    <property type="evidence" value="ECO:0007669"/>
    <property type="project" value="TreeGrafter"/>
</dbReference>
<keyword evidence="8" id="KW-1185">Reference proteome</keyword>
<evidence type="ECO:0000256" key="4">
    <source>
        <dbReference type="PROSITE-ProRule" id="PRU00146"/>
    </source>
</evidence>
<dbReference type="CDD" id="cd15563">
    <property type="entry name" value="PHD3_PHF14"/>
    <property type="match status" value="1"/>
</dbReference>
<protein>
    <submittedName>
        <fullName evidence="7">GL15413</fullName>
    </submittedName>
</protein>
<dbReference type="GO" id="GO:0004842">
    <property type="term" value="F:ubiquitin-protein transferase activity"/>
    <property type="evidence" value="ECO:0007669"/>
    <property type="project" value="TreeGrafter"/>
</dbReference>
<feature type="compositionally biased region" description="Basic residues" evidence="5">
    <location>
        <begin position="72"/>
        <end position="90"/>
    </location>
</feature>
<gene>
    <name evidence="7" type="primary">Dper\GL15413</name>
    <name evidence="7" type="ORF">Dper_GL15413</name>
</gene>
<feature type="non-terminal residue" evidence="7">
    <location>
        <position position="1"/>
    </location>
</feature>
<dbReference type="GO" id="GO:0008270">
    <property type="term" value="F:zinc ion binding"/>
    <property type="evidence" value="ECO:0007669"/>
    <property type="project" value="UniProtKB-KW"/>
</dbReference>